<feature type="domain" description="Helicase ATP-binding" evidence="5">
    <location>
        <begin position="284"/>
        <end position="467"/>
    </location>
</feature>
<sequence>MEYGSRGLHQPKRRRSSASHHVHGNEPKRNRLAIADILDLTIDDEDPTQTTRGTSDPTNPDTSVSSTLPGLAISNDTGEQVVCFGMIASICGVCQLARPAPPQVFPVTLKDSQSFISRDDASIKGLIDPGFTYIIAALLDEQDLELEIVCSIEASRPSKTRSALACSASCCLSVTIFGPLNILEEIGSFFEEHELYLQDPPSCSRNVLYRNPHKLSDESGSVVWTSGLAREHAKAAFIDSTQPRPELIDVLNTQEDLVEANQPGSIRSVMKRYFVNRVSSAIQAESPQQFYGGIIADSMGLGKTLSMISLIASDLLVNKNDPNSIIGANSEASSGRTLIVVPPPLLDSWEEQLKQHVFSNSIPWRRHHGKSRIADETDLAACLVVLTTYHTVSSDWRSNSDQQHSFLFNTRWRRIVLDEAHFIRNSNSRMARAICSLESVSRWAVTGTPIQNRLGDLTALLKFLQVYPYSDEHIFNADISHLWKVGRVEEAVKRLKRLAGCILLRRPKTVIQLPPRHDFKRFVDLAPAERELYQDFRMGTKFHIEQALSMNDKSTKAYSYANMLQRIEAMRMICNLGVHYKRRYDLPAYNEQTPQSWREAAQQTFNIRRGLNSIHCRLCFCVVDSTESVIYDAGSPPMSLFSQCLEFVCSTCLSTHSGSQVLRSCSHATLCPTASISTDMFDTDDAPWLSMGQLSAGLPTKVSMLIRDLQSQPHDVKCVVFSSWRTTLEIIELGLKQAGIPCLRYDGKVAQKDRHEVVERFRKDPTIRVLLLTISCGAVGLTLTEASRAYLMEPHWNPTLEDQALARIHRIGQTKEVTTIRFIVKDSFEEVCVSMNHSRLSD</sequence>
<keyword evidence="3" id="KW-0067">ATP-binding</keyword>
<dbReference type="KEGG" id="trr:M419DRAFT_137598"/>
<dbReference type="GO" id="GO:0008094">
    <property type="term" value="F:ATP-dependent activity, acting on DNA"/>
    <property type="evidence" value="ECO:0007669"/>
    <property type="project" value="TreeGrafter"/>
</dbReference>
<dbReference type="CDD" id="cd18793">
    <property type="entry name" value="SF2_C_SNF"/>
    <property type="match status" value="1"/>
</dbReference>
<dbReference type="GO" id="GO:0005524">
    <property type="term" value="F:ATP binding"/>
    <property type="evidence" value="ECO:0007669"/>
    <property type="project" value="UniProtKB-KW"/>
</dbReference>
<dbReference type="InterPro" id="IPR038718">
    <property type="entry name" value="SNF2-like_sf"/>
</dbReference>
<organism evidence="7 8">
    <name type="scientific">Hypocrea jecorina (strain ATCC 56765 / BCRC 32924 / NRRL 11460 / Rut C-30)</name>
    <name type="common">Trichoderma reesei</name>
    <dbReference type="NCBI Taxonomy" id="1344414"/>
    <lineage>
        <taxon>Eukaryota</taxon>
        <taxon>Fungi</taxon>
        <taxon>Dikarya</taxon>
        <taxon>Ascomycota</taxon>
        <taxon>Pezizomycotina</taxon>
        <taxon>Sordariomycetes</taxon>
        <taxon>Hypocreomycetidae</taxon>
        <taxon>Hypocreales</taxon>
        <taxon>Hypocreaceae</taxon>
        <taxon>Trichoderma</taxon>
    </lineage>
</organism>
<dbReference type="AlphaFoldDB" id="A0A024S7U0"/>
<feature type="compositionally biased region" description="Polar residues" evidence="4">
    <location>
        <begin position="48"/>
        <end position="70"/>
    </location>
</feature>
<dbReference type="InterPro" id="IPR000330">
    <property type="entry name" value="SNF2_N"/>
</dbReference>
<dbReference type="SMART" id="SM00487">
    <property type="entry name" value="DEXDc"/>
    <property type="match status" value="1"/>
</dbReference>
<feature type="region of interest" description="Disordered" evidence="4">
    <location>
        <begin position="43"/>
        <end position="70"/>
    </location>
</feature>
<dbReference type="PROSITE" id="PS51194">
    <property type="entry name" value="HELICASE_CTER"/>
    <property type="match status" value="1"/>
</dbReference>
<evidence type="ECO:0000259" key="6">
    <source>
        <dbReference type="PROSITE" id="PS51194"/>
    </source>
</evidence>
<dbReference type="PANTHER" id="PTHR45626">
    <property type="entry name" value="TRANSCRIPTION TERMINATION FACTOR 2-RELATED"/>
    <property type="match status" value="1"/>
</dbReference>
<dbReference type="SUPFAM" id="SSF52540">
    <property type="entry name" value="P-loop containing nucleoside triphosphate hydrolases"/>
    <property type="match status" value="2"/>
</dbReference>
<dbReference type="GO" id="GO:0006281">
    <property type="term" value="P:DNA repair"/>
    <property type="evidence" value="ECO:0007669"/>
    <property type="project" value="TreeGrafter"/>
</dbReference>
<dbReference type="GO" id="GO:0005634">
    <property type="term" value="C:nucleus"/>
    <property type="evidence" value="ECO:0007669"/>
    <property type="project" value="TreeGrafter"/>
</dbReference>
<dbReference type="SMART" id="SM00490">
    <property type="entry name" value="HELICc"/>
    <property type="match status" value="1"/>
</dbReference>
<evidence type="ECO:0000256" key="3">
    <source>
        <dbReference type="ARBA" id="ARBA00022840"/>
    </source>
</evidence>
<dbReference type="GO" id="GO:0016787">
    <property type="term" value="F:hydrolase activity"/>
    <property type="evidence" value="ECO:0007669"/>
    <property type="project" value="UniProtKB-KW"/>
</dbReference>
<keyword evidence="2" id="KW-0378">Hydrolase</keyword>
<evidence type="ECO:0000256" key="2">
    <source>
        <dbReference type="ARBA" id="ARBA00022801"/>
    </source>
</evidence>
<evidence type="ECO:0000313" key="8">
    <source>
        <dbReference type="Proteomes" id="UP000024376"/>
    </source>
</evidence>
<dbReference type="InterPro" id="IPR049730">
    <property type="entry name" value="SNF2/RAD54-like_C"/>
</dbReference>
<accession>A0A024S7U0</accession>
<name>A0A024S7U0_HYPJR</name>
<dbReference type="PROSITE" id="PS51192">
    <property type="entry name" value="HELICASE_ATP_BIND_1"/>
    <property type="match status" value="1"/>
</dbReference>
<feature type="compositionally biased region" description="Basic residues" evidence="4">
    <location>
        <begin position="9"/>
        <end position="22"/>
    </location>
</feature>
<dbReference type="Gene3D" id="3.40.50.300">
    <property type="entry name" value="P-loop containing nucleotide triphosphate hydrolases"/>
    <property type="match status" value="1"/>
</dbReference>
<feature type="domain" description="Helicase C-terminal" evidence="6">
    <location>
        <begin position="701"/>
        <end position="842"/>
    </location>
</feature>
<dbReference type="Pfam" id="PF00271">
    <property type="entry name" value="Helicase_C"/>
    <property type="match status" value="1"/>
</dbReference>
<dbReference type="Pfam" id="PF00176">
    <property type="entry name" value="SNF2-rel_dom"/>
    <property type="match status" value="1"/>
</dbReference>
<protein>
    <submittedName>
        <fullName evidence="7">Uncharacterized protein</fullName>
    </submittedName>
</protein>
<reference evidence="8" key="1">
    <citation type="journal article" date="2013" name="Ind. Biotechnol.">
        <title>Comparative genomics analysis of Trichoderma reesei strains.</title>
        <authorList>
            <person name="Koike H."/>
            <person name="Aerts A."/>
            <person name="LaButti K."/>
            <person name="Grigoriev I.V."/>
            <person name="Baker S.E."/>
        </authorList>
    </citation>
    <scope>NUCLEOTIDE SEQUENCE [LARGE SCALE GENOMIC DNA]</scope>
    <source>
        <strain evidence="8">ATCC 56765 / BCRC 32924 / NRRL 11460 / Rut C-30</strain>
    </source>
</reference>
<evidence type="ECO:0000313" key="7">
    <source>
        <dbReference type="EMBL" id="ETS01158.1"/>
    </source>
</evidence>
<dbReference type="InterPro" id="IPR027417">
    <property type="entry name" value="P-loop_NTPase"/>
</dbReference>
<dbReference type="CDD" id="cd18008">
    <property type="entry name" value="DEXDc_SHPRH-like"/>
    <property type="match status" value="1"/>
</dbReference>
<evidence type="ECO:0000259" key="5">
    <source>
        <dbReference type="PROSITE" id="PS51192"/>
    </source>
</evidence>
<dbReference type="InterPro" id="IPR001650">
    <property type="entry name" value="Helicase_C-like"/>
</dbReference>
<dbReference type="HOGENOM" id="CLU_000315_2_7_1"/>
<keyword evidence="1" id="KW-0547">Nucleotide-binding</keyword>
<dbReference type="EMBL" id="KI911149">
    <property type="protein sequence ID" value="ETS01158.1"/>
    <property type="molecule type" value="Genomic_DNA"/>
</dbReference>
<dbReference type="InterPro" id="IPR050628">
    <property type="entry name" value="SNF2_RAD54_helicase_TF"/>
</dbReference>
<gene>
    <name evidence="7" type="ORF">M419DRAFT_137598</name>
</gene>
<proteinExistence type="predicted"/>
<dbReference type="InterPro" id="IPR014001">
    <property type="entry name" value="Helicase_ATP-bd"/>
</dbReference>
<dbReference type="OrthoDB" id="448448at2759"/>
<evidence type="ECO:0000256" key="4">
    <source>
        <dbReference type="SAM" id="MobiDB-lite"/>
    </source>
</evidence>
<evidence type="ECO:0000256" key="1">
    <source>
        <dbReference type="ARBA" id="ARBA00022741"/>
    </source>
</evidence>
<dbReference type="PANTHER" id="PTHR45626:SF22">
    <property type="entry name" value="DNA REPAIR PROTEIN RAD5"/>
    <property type="match status" value="1"/>
</dbReference>
<feature type="region of interest" description="Disordered" evidence="4">
    <location>
        <begin position="1"/>
        <end position="28"/>
    </location>
</feature>
<dbReference type="Gene3D" id="3.40.50.10810">
    <property type="entry name" value="Tandem AAA-ATPase domain"/>
    <property type="match status" value="1"/>
</dbReference>
<dbReference type="Proteomes" id="UP000024376">
    <property type="component" value="Unassembled WGS sequence"/>
</dbReference>